<evidence type="ECO:0000256" key="1">
    <source>
        <dbReference type="ARBA" id="ARBA00004370"/>
    </source>
</evidence>
<evidence type="ECO:0000256" key="2">
    <source>
        <dbReference type="ARBA" id="ARBA00022692"/>
    </source>
</evidence>
<keyword evidence="7" id="KW-1185">Reference proteome</keyword>
<dbReference type="InterPro" id="IPR019133">
    <property type="entry name" value="MIC60"/>
</dbReference>
<keyword evidence="2 5" id="KW-0812">Transmembrane</keyword>
<evidence type="ECO:0000313" key="7">
    <source>
        <dbReference type="Proteomes" id="UP000622580"/>
    </source>
</evidence>
<evidence type="ECO:0000256" key="5">
    <source>
        <dbReference type="SAM" id="Phobius"/>
    </source>
</evidence>
<comment type="caution">
    <text evidence="6">The sequence shown here is derived from an EMBL/GenBank/DDBJ whole genome shotgun (WGS) entry which is preliminary data.</text>
</comment>
<protein>
    <submittedName>
        <fullName evidence="6">Uncharacterized protein</fullName>
    </submittedName>
</protein>
<organism evidence="6 7">
    <name type="scientific">Phenylobacterium glaciei</name>
    <dbReference type="NCBI Taxonomy" id="2803784"/>
    <lineage>
        <taxon>Bacteria</taxon>
        <taxon>Pseudomonadati</taxon>
        <taxon>Pseudomonadota</taxon>
        <taxon>Alphaproteobacteria</taxon>
        <taxon>Caulobacterales</taxon>
        <taxon>Caulobacteraceae</taxon>
        <taxon>Phenylobacterium</taxon>
    </lineage>
</organism>
<evidence type="ECO:0000313" key="6">
    <source>
        <dbReference type="EMBL" id="MBR7617828.1"/>
    </source>
</evidence>
<dbReference type="Proteomes" id="UP000622580">
    <property type="component" value="Unassembled WGS sequence"/>
</dbReference>
<accession>A0A941CZY1</accession>
<reference evidence="6" key="1">
    <citation type="submission" date="2021-04" db="EMBL/GenBank/DDBJ databases">
        <title>Draft genome assembly of strain Phenylobacterium sp. 20VBR1 using MiniION and Illumina platforms.</title>
        <authorList>
            <person name="Thomas F.A."/>
            <person name="Krishnan K.P."/>
            <person name="Sinha R.K."/>
        </authorList>
    </citation>
    <scope>NUCLEOTIDE SEQUENCE</scope>
    <source>
        <strain evidence="6">20VBR1</strain>
    </source>
</reference>
<name>A0A941CZY1_9CAUL</name>
<dbReference type="Pfam" id="PF09731">
    <property type="entry name" value="Mitofilin"/>
    <property type="match status" value="1"/>
</dbReference>
<comment type="subcellular location">
    <subcellularLocation>
        <location evidence="1">Membrane</location>
    </subcellularLocation>
</comment>
<evidence type="ECO:0000256" key="4">
    <source>
        <dbReference type="ARBA" id="ARBA00023136"/>
    </source>
</evidence>
<proteinExistence type="predicted"/>
<dbReference type="RefSeq" id="WP_215337373.1">
    <property type="nucleotide sequence ID" value="NZ_JAGSGD010000001.1"/>
</dbReference>
<keyword evidence="4 5" id="KW-0472">Membrane</keyword>
<dbReference type="AlphaFoldDB" id="A0A941CZY1"/>
<keyword evidence="3 5" id="KW-1133">Transmembrane helix</keyword>
<evidence type="ECO:0000256" key="3">
    <source>
        <dbReference type="ARBA" id="ARBA00022989"/>
    </source>
</evidence>
<dbReference type="EMBL" id="JAGSGD010000001">
    <property type="protein sequence ID" value="MBR7617828.1"/>
    <property type="molecule type" value="Genomic_DNA"/>
</dbReference>
<feature type="transmembrane region" description="Helical" evidence="5">
    <location>
        <begin position="20"/>
        <end position="43"/>
    </location>
</feature>
<dbReference type="GO" id="GO:0016020">
    <property type="term" value="C:membrane"/>
    <property type="evidence" value="ECO:0007669"/>
    <property type="project" value="UniProtKB-SubCell"/>
</dbReference>
<sequence>MSVTPDPTEPSPPPYGRSRLLGPMFWLMIVFGLMCVLAGYALSRFGPHLFPVKPKPAVSSDLAGVRPLAPAPASPADEPARLDIAPAAPNSAAISELTERIDALEAEQSRTAEAAASALAAAALMEAAQTSRPFADELAALDAVSPPSAELRALRRIAERGAPSRAALAASFPDYAARAAGAARAPGESAGLMTRLAAALSRVVTLRQVGEVPGVGVDALLARAERQVEEGDLDHALKTLDGLPPGGRDALAPWRAAAEMRADIDRRISAVRVQALEDLARLARSGA</sequence>
<gene>
    <name evidence="6" type="ORF">JKL49_00385</name>
</gene>